<gene>
    <name evidence="2" type="ORF">ISP13_06530</name>
</gene>
<organism evidence="2 3">
    <name type="scientific">Dyella lipolytica</name>
    <dbReference type="NCBI Taxonomy" id="1867835"/>
    <lineage>
        <taxon>Bacteria</taxon>
        <taxon>Pseudomonadati</taxon>
        <taxon>Pseudomonadota</taxon>
        <taxon>Gammaproteobacteria</taxon>
        <taxon>Lysobacterales</taxon>
        <taxon>Rhodanobacteraceae</taxon>
        <taxon>Dyella</taxon>
    </lineage>
</organism>
<accession>A0ABW8IV48</accession>
<proteinExistence type="predicted"/>
<dbReference type="Proteomes" id="UP001620405">
    <property type="component" value="Unassembled WGS sequence"/>
</dbReference>
<evidence type="ECO:0000256" key="1">
    <source>
        <dbReference type="SAM" id="SignalP"/>
    </source>
</evidence>
<keyword evidence="3" id="KW-1185">Reference proteome</keyword>
<keyword evidence="1" id="KW-0732">Signal</keyword>
<comment type="caution">
    <text evidence="2">The sequence shown here is derived from an EMBL/GenBank/DDBJ whole genome shotgun (WGS) entry which is preliminary data.</text>
</comment>
<name>A0ABW8IV48_9GAMM</name>
<dbReference type="EMBL" id="JADIKG010000011">
    <property type="protein sequence ID" value="MFK2873185.1"/>
    <property type="molecule type" value="Genomic_DNA"/>
</dbReference>
<feature type="chain" id="PRO_5045381039" evidence="1">
    <location>
        <begin position="30"/>
        <end position="183"/>
    </location>
</feature>
<evidence type="ECO:0000313" key="3">
    <source>
        <dbReference type="Proteomes" id="UP001620405"/>
    </source>
</evidence>
<dbReference type="RefSeq" id="WP_284398049.1">
    <property type="nucleotide sequence ID" value="NZ_BSNQ01000003.1"/>
</dbReference>
<sequence>MRRSLPYVRVYSRVALLLGLLACAVVSHAQSASTTDQASPPRRIAGLGFPVPLERLATIRGGFDLGNGLEVSFGIERAVYIDGNLVTYANVSVPDVAHITSQQAVALASALSTVNVVQNGPGNTFDPSSLSQTSVATVIQNTLNNQTIRNITTLNVSVNTLNVFRDGGLQQALQAVQAQALGH</sequence>
<reference evidence="2 3" key="1">
    <citation type="submission" date="2020-10" db="EMBL/GenBank/DDBJ databases">
        <title>Phylogeny of dyella-like bacteria.</title>
        <authorList>
            <person name="Fu J."/>
        </authorList>
    </citation>
    <scope>NUCLEOTIDE SEQUENCE [LARGE SCALE GENOMIC DNA]</scope>
    <source>
        <strain evidence="2 3">DHOB07</strain>
    </source>
</reference>
<protein>
    <submittedName>
        <fullName evidence="2">Uncharacterized protein</fullName>
    </submittedName>
</protein>
<feature type="signal peptide" evidence="1">
    <location>
        <begin position="1"/>
        <end position="29"/>
    </location>
</feature>
<evidence type="ECO:0000313" key="2">
    <source>
        <dbReference type="EMBL" id="MFK2873185.1"/>
    </source>
</evidence>